<dbReference type="AlphaFoldDB" id="A0A0M3HUX8"/>
<comment type="pathway">
    <text evidence="2">Lipid metabolism; fatty acid biosynthesis.</text>
</comment>
<organism evidence="16 17">
    <name type="scientific">Ascaris lumbricoides</name>
    <name type="common">Giant roundworm</name>
    <dbReference type="NCBI Taxonomy" id="6252"/>
    <lineage>
        <taxon>Eukaryota</taxon>
        <taxon>Metazoa</taxon>
        <taxon>Ecdysozoa</taxon>
        <taxon>Nematoda</taxon>
        <taxon>Chromadorea</taxon>
        <taxon>Rhabditida</taxon>
        <taxon>Spirurina</taxon>
        <taxon>Ascaridomorpha</taxon>
        <taxon>Ascaridoidea</taxon>
        <taxon>Ascarididae</taxon>
        <taxon>Ascaris</taxon>
    </lineage>
</organism>
<evidence type="ECO:0000259" key="15">
    <source>
        <dbReference type="PROSITE" id="PS50075"/>
    </source>
</evidence>
<accession>A0A0M3HUX8</accession>
<evidence type="ECO:0000256" key="11">
    <source>
        <dbReference type="ARBA" id="ARBA00023098"/>
    </source>
</evidence>
<evidence type="ECO:0000256" key="6">
    <source>
        <dbReference type="ARBA" id="ARBA00022516"/>
    </source>
</evidence>
<dbReference type="InterPro" id="IPR003231">
    <property type="entry name" value="ACP"/>
</dbReference>
<keyword evidence="16" id="KW-1185">Reference proteome</keyword>
<dbReference type="GO" id="GO:0000036">
    <property type="term" value="F:acyl carrier activity"/>
    <property type="evidence" value="ECO:0007669"/>
    <property type="project" value="TreeGrafter"/>
</dbReference>
<dbReference type="Proteomes" id="UP000036681">
    <property type="component" value="Unplaced"/>
</dbReference>
<dbReference type="PROSITE" id="PS50075">
    <property type="entry name" value="CARRIER"/>
    <property type="match status" value="1"/>
</dbReference>
<keyword evidence="4" id="KW-0813">Transport</keyword>
<keyword evidence="5 14" id="KW-0596">Phosphopantetheine</keyword>
<dbReference type="FunFam" id="1.10.1200.10:FF:000003">
    <property type="entry name" value="Acyl carrier protein"/>
    <property type="match status" value="1"/>
</dbReference>
<keyword evidence="10" id="KW-0249">Electron transport</keyword>
<dbReference type="WBParaSite" id="ALUE_0000666401-mRNA-1">
    <property type="protein sequence ID" value="ALUE_0000666401-mRNA-1"/>
    <property type="gene ID" value="ALUE_0000666401"/>
</dbReference>
<evidence type="ECO:0000256" key="12">
    <source>
        <dbReference type="ARBA" id="ARBA00023128"/>
    </source>
</evidence>
<evidence type="ECO:0000256" key="4">
    <source>
        <dbReference type="ARBA" id="ARBA00022448"/>
    </source>
</evidence>
<dbReference type="Pfam" id="PF00550">
    <property type="entry name" value="PP-binding"/>
    <property type="match status" value="1"/>
</dbReference>
<evidence type="ECO:0000256" key="1">
    <source>
        <dbReference type="ARBA" id="ARBA00004173"/>
    </source>
</evidence>
<evidence type="ECO:0000256" key="10">
    <source>
        <dbReference type="ARBA" id="ARBA00022982"/>
    </source>
</evidence>
<evidence type="ECO:0000256" key="5">
    <source>
        <dbReference type="ARBA" id="ARBA00022450"/>
    </source>
</evidence>
<comment type="similarity">
    <text evidence="3">Belongs to the acyl carrier protein (ACP) family.</text>
</comment>
<evidence type="ECO:0000256" key="7">
    <source>
        <dbReference type="ARBA" id="ARBA00022553"/>
    </source>
</evidence>
<keyword evidence="12" id="KW-0496">Mitochondrion</keyword>
<dbReference type="SUPFAM" id="SSF47336">
    <property type="entry name" value="ACP-like"/>
    <property type="match status" value="1"/>
</dbReference>
<evidence type="ECO:0000256" key="2">
    <source>
        <dbReference type="ARBA" id="ARBA00005194"/>
    </source>
</evidence>
<evidence type="ECO:0000256" key="14">
    <source>
        <dbReference type="RuleBase" id="RU000722"/>
    </source>
</evidence>
<evidence type="ECO:0000256" key="3">
    <source>
        <dbReference type="ARBA" id="ARBA00010930"/>
    </source>
</evidence>
<dbReference type="PANTHER" id="PTHR20863:SF28">
    <property type="entry name" value="ACYL CARRIER PROTEIN, MITOCHONDRIAL"/>
    <property type="match status" value="1"/>
</dbReference>
<evidence type="ECO:0000256" key="9">
    <source>
        <dbReference type="ARBA" id="ARBA00022946"/>
    </source>
</evidence>
<feature type="domain" description="Carrier" evidence="15">
    <location>
        <begin position="63"/>
        <end position="138"/>
    </location>
</feature>
<dbReference type="InterPro" id="IPR009081">
    <property type="entry name" value="PP-bd_ACP"/>
</dbReference>
<keyword evidence="9" id="KW-0809">Transit peptide</keyword>
<keyword evidence="7" id="KW-0597">Phosphoprotein</keyword>
<evidence type="ECO:0000313" key="17">
    <source>
        <dbReference type="WBParaSite" id="ALUE_0000666401-mRNA-1"/>
    </source>
</evidence>
<dbReference type="Gene3D" id="1.10.1200.10">
    <property type="entry name" value="ACP-like"/>
    <property type="match status" value="1"/>
</dbReference>
<sequence length="142" mass="15872">MLKTVVTGCCRSASAAFVVRHARLLCALPNTLSTAAPSCVRMSITPAAIQVRHYSEKAPLTLKTLEERIILVLSLYDKIDPKKLTMDSNFMTDLGLDSLDHVEVIMALEDEFGFEIPDGDADNMKTPRDIFKYICDKEDVYE</sequence>
<keyword evidence="13 14" id="KW-0275">Fatty acid biosynthesis</keyword>
<dbReference type="NCBIfam" id="NF002148">
    <property type="entry name" value="PRK00982.1-2"/>
    <property type="match status" value="1"/>
</dbReference>
<protein>
    <recommendedName>
        <fullName evidence="14">Acyl carrier protein</fullName>
    </recommendedName>
</protein>
<evidence type="ECO:0000256" key="8">
    <source>
        <dbReference type="ARBA" id="ARBA00022832"/>
    </source>
</evidence>
<reference evidence="17" key="1">
    <citation type="submission" date="2017-02" db="UniProtKB">
        <authorList>
            <consortium name="WormBaseParasite"/>
        </authorList>
    </citation>
    <scope>IDENTIFICATION</scope>
</reference>
<keyword evidence="11" id="KW-0443">Lipid metabolism</keyword>
<name>A0A0M3HUX8_ASCLU</name>
<keyword evidence="6 14" id="KW-0444">Lipid biosynthesis</keyword>
<keyword evidence="8" id="KW-0276">Fatty acid metabolism</keyword>
<dbReference type="GO" id="GO:0000035">
    <property type="term" value="F:acyl binding"/>
    <property type="evidence" value="ECO:0007669"/>
    <property type="project" value="TreeGrafter"/>
</dbReference>
<comment type="subcellular location">
    <subcellularLocation>
        <location evidence="1">Mitochondrion</location>
    </subcellularLocation>
</comment>
<dbReference type="InterPro" id="IPR036736">
    <property type="entry name" value="ACP-like_sf"/>
</dbReference>
<dbReference type="GO" id="GO:0005739">
    <property type="term" value="C:mitochondrion"/>
    <property type="evidence" value="ECO:0007669"/>
    <property type="project" value="UniProtKB-SubCell"/>
</dbReference>
<dbReference type="HAMAP" id="MF_01217">
    <property type="entry name" value="Acyl_carrier"/>
    <property type="match status" value="1"/>
</dbReference>
<comment type="function">
    <text evidence="14">Carrier of the growing fatty acid chain in fatty acid biosynthesis.</text>
</comment>
<evidence type="ECO:0000313" key="16">
    <source>
        <dbReference type="Proteomes" id="UP000036681"/>
    </source>
</evidence>
<dbReference type="NCBIfam" id="TIGR00517">
    <property type="entry name" value="acyl_carrier"/>
    <property type="match status" value="1"/>
</dbReference>
<proteinExistence type="inferred from homology"/>
<dbReference type="PANTHER" id="PTHR20863">
    <property type="entry name" value="ACYL CARRIER PROTEIN"/>
    <property type="match status" value="1"/>
</dbReference>
<evidence type="ECO:0000256" key="13">
    <source>
        <dbReference type="ARBA" id="ARBA00023160"/>
    </source>
</evidence>